<evidence type="ECO:0000256" key="1">
    <source>
        <dbReference type="ARBA" id="ARBA00006738"/>
    </source>
</evidence>
<reference evidence="3 4" key="1">
    <citation type="journal article" date="2012" name="J. Bacteriol.">
        <title>Genome sequence of proteorhodopsin-containing sea ice bacterium Glaciecola punicea ACAM 611T.</title>
        <authorList>
            <person name="Qin Q.-L."/>
            <person name="Xie B.-B."/>
            <person name="Shu Y.-L."/>
            <person name="Rong J.-C."/>
            <person name="Zhao D.-L."/>
            <person name="Zhang X.-Y."/>
            <person name="Chen X.-L."/>
            <person name="Zhou B.-C."/>
            <person name="Zhanga Y.-Z."/>
        </authorList>
    </citation>
    <scope>NUCLEOTIDE SEQUENCE [LARGE SCALE GENOMIC DNA]</scope>
    <source>
        <strain evidence="3 4">ACAM 611</strain>
    </source>
</reference>
<dbReference type="HAMAP" id="MF_00048">
    <property type="entry name" value="UPF0102"/>
    <property type="match status" value="1"/>
</dbReference>
<dbReference type="EMBL" id="BAET01000027">
    <property type="protein sequence ID" value="GAB56281.1"/>
    <property type="molecule type" value="Genomic_DNA"/>
</dbReference>
<dbReference type="NCBIfam" id="TIGR00252">
    <property type="entry name" value="YraN family protein"/>
    <property type="match status" value="1"/>
</dbReference>
<dbReference type="SUPFAM" id="SSF52980">
    <property type="entry name" value="Restriction endonuclease-like"/>
    <property type="match status" value="1"/>
</dbReference>
<proteinExistence type="inferred from homology"/>
<protein>
    <recommendedName>
        <fullName evidence="2">UPF0102 protein GPUN_2166</fullName>
    </recommendedName>
</protein>
<accession>H5TDA4</accession>
<gene>
    <name evidence="3" type="ORF">GPUN_2166</name>
</gene>
<dbReference type="Gene3D" id="3.40.1350.10">
    <property type="match status" value="1"/>
</dbReference>
<comment type="caution">
    <text evidence="3">The sequence shown here is derived from an EMBL/GenBank/DDBJ whole genome shotgun (WGS) entry which is preliminary data.</text>
</comment>
<dbReference type="STRING" id="56804.BAE46_12155"/>
<sequence>MQSDTKHDQGKRAGQVAESKAKHYLESQGLRFIMQNFRVPQGEIDLIFKDMQQWVFVEVKYRGSSIRGHAAEYFTASKRSKMNKAIMCFLQQRNLNIHHTSLRIDVIAIDDTKLTWLDSV</sequence>
<evidence type="ECO:0000313" key="3">
    <source>
        <dbReference type="EMBL" id="GAB56281.1"/>
    </source>
</evidence>
<dbReference type="Proteomes" id="UP000053586">
    <property type="component" value="Unassembled WGS sequence"/>
</dbReference>
<dbReference type="InterPro" id="IPR011856">
    <property type="entry name" value="tRNA_endonuc-like_dom_sf"/>
</dbReference>
<comment type="similarity">
    <text evidence="1 2">Belongs to the UPF0102 family.</text>
</comment>
<organism evidence="3 4">
    <name type="scientific">Glaciecola punicea ACAM 611</name>
    <dbReference type="NCBI Taxonomy" id="1121923"/>
    <lineage>
        <taxon>Bacteria</taxon>
        <taxon>Pseudomonadati</taxon>
        <taxon>Pseudomonadota</taxon>
        <taxon>Gammaproteobacteria</taxon>
        <taxon>Alteromonadales</taxon>
        <taxon>Alteromonadaceae</taxon>
        <taxon>Glaciecola</taxon>
    </lineage>
</organism>
<dbReference type="NCBIfam" id="NF009150">
    <property type="entry name" value="PRK12497.1-3"/>
    <property type="match status" value="1"/>
</dbReference>
<evidence type="ECO:0000313" key="4">
    <source>
        <dbReference type="Proteomes" id="UP000053586"/>
    </source>
</evidence>
<dbReference type="PANTHER" id="PTHR34039:SF1">
    <property type="entry name" value="UPF0102 PROTEIN YRAN"/>
    <property type="match status" value="1"/>
</dbReference>
<dbReference type="InterPro" id="IPR011335">
    <property type="entry name" value="Restrct_endonuc-II-like"/>
</dbReference>
<dbReference type="AlphaFoldDB" id="H5TDA4"/>
<dbReference type="PANTHER" id="PTHR34039">
    <property type="entry name" value="UPF0102 PROTEIN YRAN"/>
    <property type="match status" value="1"/>
</dbReference>
<evidence type="ECO:0000256" key="2">
    <source>
        <dbReference type="HAMAP-Rule" id="MF_00048"/>
    </source>
</evidence>
<dbReference type="OrthoDB" id="9794876at2"/>
<keyword evidence="4" id="KW-1185">Reference proteome</keyword>
<dbReference type="Pfam" id="PF02021">
    <property type="entry name" value="UPF0102"/>
    <property type="match status" value="1"/>
</dbReference>
<dbReference type="GO" id="GO:0003676">
    <property type="term" value="F:nucleic acid binding"/>
    <property type="evidence" value="ECO:0007669"/>
    <property type="project" value="InterPro"/>
</dbReference>
<dbReference type="RefSeq" id="WP_006006275.1">
    <property type="nucleotide sequence ID" value="NZ_BAET01000027.1"/>
</dbReference>
<dbReference type="InterPro" id="IPR003509">
    <property type="entry name" value="UPF0102_YraN-like"/>
</dbReference>
<name>H5TDA4_9ALTE</name>
<dbReference type="eggNOG" id="COG0792">
    <property type="taxonomic scope" value="Bacteria"/>
</dbReference>
<reference evidence="3 4" key="2">
    <citation type="journal article" date="2017" name="Antonie Van Leeuwenhoek">
        <title>Rhizobium rhizosphaerae sp. nov., a novel species isolated from rice rhizosphere.</title>
        <authorList>
            <person name="Zhao J.J."/>
            <person name="Zhang J."/>
            <person name="Zhang R.J."/>
            <person name="Zhang C.W."/>
            <person name="Yin H.Q."/>
            <person name="Zhang X.X."/>
        </authorList>
    </citation>
    <scope>NUCLEOTIDE SEQUENCE [LARGE SCALE GENOMIC DNA]</scope>
    <source>
        <strain evidence="3 4">ACAM 611</strain>
    </source>
</reference>